<feature type="compositionally biased region" description="Polar residues" evidence="1">
    <location>
        <begin position="396"/>
        <end position="407"/>
    </location>
</feature>
<dbReference type="Proteomes" id="UP001500218">
    <property type="component" value="Unassembled WGS sequence"/>
</dbReference>
<evidence type="ECO:0000256" key="2">
    <source>
        <dbReference type="SAM" id="Phobius"/>
    </source>
</evidence>
<proteinExistence type="predicted"/>
<evidence type="ECO:0000313" key="4">
    <source>
        <dbReference type="Proteomes" id="UP001500218"/>
    </source>
</evidence>
<dbReference type="RefSeq" id="WP_344132955.1">
    <property type="nucleotide sequence ID" value="NZ_BAAALT010000105.1"/>
</dbReference>
<keyword evidence="2" id="KW-0812">Transmembrane</keyword>
<evidence type="ECO:0000256" key="1">
    <source>
        <dbReference type="SAM" id="MobiDB-lite"/>
    </source>
</evidence>
<protein>
    <submittedName>
        <fullName evidence="3">Uncharacterized protein</fullName>
    </submittedName>
</protein>
<sequence length="436" mass="47038">MPGRDGVPDSPLGHLMCGDYLLRAPHAVWLFARTHALLLFVLVVLMVAARVSWRLWRRRLWRQAARSAVWLEIVPPVTATPAATYALWQLMATVLPASRRFTMRPGRLVWEVHATPTGMRAGLWVPAGINPTAVVRALHRAWPGVRAEQATPPRMAPERPTVGVALRSTQPDWLPLVEDATPPAARRWEYAPPEDDRIRAVYDGLAAAGRTGGGLLQVHVARAPRHRIALLRRASVNPHRVRRQRGGSRLLILALEALRAGISGLLDVVMPGPSGGRLPSGRTDPVVAEHARQARAKHAAGPHLLVAIRATATGRTLAAAGAAAADITSGYSLLSPHWRPRRLRRAVAAARWRWVPETAMHVGSAAETAALAGLPAEPSAYGLPAAGSRRLPASRDTFTAPSASSHTRPAPLSRQDAPSEQDAFADGDEPAMWSAP</sequence>
<dbReference type="EMBL" id="BAAALT010000105">
    <property type="protein sequence ID" value="GAA1810913.1"/>
    <property type="molecule type" value="Genomic_DNA"/>
</dbReference>
<evidence type="ECO:0000313" key="3">
    <source>
        <dbReference type="EMBL" id="GAA1810913.1"/>
    </source>
</evidence>
<gene>
    <name evidence="3" type="ORF">GCM10009682_35610</name>
</gene>
<accession>A0ABN2M6E4</accession>
<keyword evidence="4" id="KW-1185">Reference proteome</keyword>
<keyword evidence="2" id="KW-0472">Membrane</keyword>
<reference evidence="3 4" key="1">
    <citation type="journal article" date="2019" name="Int. J. Syst. Evol. Microbiol.">
        <title>The Global Catalogue of Microorganisms (GCM) 10K type strain sequencing project: providing services to taxonomists for standard genome sequencing and annotation.</title>
        <authorList>
            <consortium name="The Broad Institute Genomics Platform"/>
            <consortium name="The Broad Institute Genome Sequencing Center for Infectious Disease"/>
            <person name="Wu L."/>
            <person name="Ma J."/>
        </authorList>
    </citation>
    <scope>NUCLEOTIDE SEQUENCE [LARGE SCALE GENOMIC DNA]</scope>
    <source>
        <strain evidence="3 4">JCM 13250</strain>
    </source>
</reference>
<name>A0ABN2M6E4_9ACTN</name>
<keyword evidence="2" id="KW-1133">Transmembrane helix</keyword>
<feature type="region of interest" description="Disordered" evidence="1">
    <location>
        <begin position="385"/>
        <end position="436"/>
    </location>
</feature>
<feature type="transmembrane region" description="Helical" evidence="2">
    <location>
        <begin position="30"/>
        <end position="53"/>
    </location>
</feature>
<comment type="caution">
    <text evidence="3">The sequence shown here is derived from an EMBL/GenBank/DDBJ whole genome shotgun (WGS) entry which is preliminary data.</text>
</comment>
<organism evidence="3 4">
    <name type="scientific">Luedemannella flava</name>
    <dbReference type="NCBI Taxonomy" id="349316"/>
    <lineage>
        <taxon>Bacteria</taxon>
        <taxon>Bacillati</taxon>
        <taxon>Actinomycetota</taxon>
        <taxon>Actinomycetes</taxon>
        <taxon>Micromonosporales</taxon>
        <taxon>Micromonosporaceae</taxon>
        <taxon>Luedemannella</taxon>
    </lineage>
</organism>